<evidence type="ECO:0000259" key="5">
    <source>
        <dbReference type="Pfam" id="PF01923"/>
    </source>
</evidence>
<dbReference type="EMBL" id="BAEQ01000045">
    <property type="protein sequence ID" value="GAC29492.1"/>
    <property type="molecule type" value="Genomic_DNA"/>
</dbReference>
<dbReference type="InterPro" id="IPR036451">
    <property type="entry name" value="CblAdoTrfase-like_sf"/>
</dbReference>
<keyword evidence="3 4" id="KW-0067">ATP-binding</keyword>
<dbReference type="PANTHER" id="PTHR12213">
    <property type="entry name" value="CORRINOID ADENOSYLTRANSFERASE"/>
    <property type="match status" value="1"/>
</dbReference>
<reference evidence="7" key="1">
    <citation type="journal article" date="2014" name="Environ. Microbiol.">
        <title>Comparative genomics of the marine bacterial genus Glaciecola reveals the high degree of genomic diversity and genomic characteristic for cold adaptation.</title>
        <authorList>
            <person name="Qin Q.L."/>
            <person name="Xie B.B."/>
            <person name="Yu Y."/>
            <person name="Shu Y.L."/>
            <person name="Rong J.C."/>
            <person name="Zhang Y.J."/>
            <person name="Zhao D.L."/>
            <person name="Chen X.L."/>
            <person name="Zhang X.Y."/>
            <person name="Chen B."/>
            <person name="Zhou B.C."/>
            <person name="Zhang Y.Z."/>
        </authorList>
    </citation>
    <scope>NUCLEOTIDE SEQUENCE [LARGE SCALE GENOMIC DNA]</scope>
    <source>
        <strain evidence="7">ACAM 615</strain>
    </source>
</reference>
<dbReference type="STRING" id="1121922.GCA_000428905_02150"/>
<comment type="similarity">
    <text evidence="4">Belongs to the Cob(I)alamin adenosyltransferase family.</text>
</comment>
<comment type="catalytic activity">
    <reaction evidence="4">
        <text>2 cob(II)alamin + reduced [electron-transfer flavoprotein] + 2 ATP = 2 adenosylcob(III)alamin + 2 triphosphate + oxidized [electron-transfer flavoprotein] + 3 H(+)</text>
        <dbReference type="Rhea" id="RHEA:28671"/>
        <dbReference type="Rhea" id="RHEA-COMP:10685"/>
        <dbReference type="Rhea" id="RHEA-COMP:10686"/>
        <dbReference type="ChEBI" id="CHEBI:15378"/>
        <dbReference type="ChEBI" id="CHEBI:16304"/>
        <dbReference type="ChEBI" id="CHEBI:18036"/>
        <dbReference type="ChEBI" id="CHEBI:18408"/>
        <dbReference type="ChEBI" id="CHEBI:30616"/>
        <dbReference type="ChEBI" id="CHEBI:57692"/>
        <dbReference type="ChEBI" id="CHEBI:58307"/>
        <dbReference type="EC" id="2.5.1.17"/>
    </reaction>
</comment>
<comment type="catalytic activity">
    <reaction evidence="4">
        <text>2 cob(II)yrinate a,c diamide + reduced [electron-transfer flavoprotein] + 2 ATP = 2 adenosylcob(III)yrinate a,c-diamide + 2 triphosphate + oxidized [electron-transfer flavoprotein] + 3 H(+)</text>
        <dbReference type="Rhea" id="RHEA:11528"/>
        <dbReference type="Rhea" id="RHEA-COMP:10685"/>
        <dbReference type="Rhea" id="RHEA-COMP:10686"/>
        <dbReference type="ChEBI" id="CHEBI:15378"/>
        <dbReference type="ChEBI" id="CHEBI:18036"/>
        <dbReference type="ChEBI" id="CHEBI:30616"/>
        <dbReference type="ChEBI" id="CHEBI:57692"/>
        <dbReference type="ChEBI" id="CHEBI:58307"/>
        <dbReference type="ChEBI" id="CHEBI:58503"/>
        <dbReference type="ChEBI" id="CHEBI:58537"/>
        <dbReference type="EC" id="2.5.1.17"/>
    </reaction>
</comment>
<dbReference type="GO" id="GO:0008817">
    <property type="term" value="F:corrinoid adenosyltransferase activity"/>
    <property type="evidence" value="ECO:0007669"/>
    <property type="project" value="UniProtKB-UniRule"/>
</dbReference>
<dbReference type="Pfam" id="PF01923">
    <property type="entry name" value="Cob_adeno_trans"/>
    <property type="match status" value="1"/>
</dbReference>
<dbReference type="OrthoDB" id="9778896at2"/>
<dbReference type="Gene3D" id="1.20.1200.10">
    <property type="entry name" value="Cobalamin adenosyltransferase-like"/>
    <property type="match status" value="1"/>
</dbReference>
<accession>K6ZGL6</accession>
<keyword evidence="7" id="KW-1185">Reference proteome</keyword>
<evidence type="ECO:0000256" key="2">
    <source>
        <dbReference type="ARBA" id="ARBA00022741"/>
    </source>
</evidence>
<evidence type="ECO:0000313" key="6">
    <source>
        <dbReference type="EMBL" id="GAC29492.1"/>
    </source>
</evidence>
<dbReference type="Proteomes" id="UP000006251">
    <property type="component" value="Unassembled WGS sequence"/>
</dbReference>
<dbReference type="NCBIfam" id="TIGR00636">
    <property type="entry name" value="PduO_Nterm"/>
    <property type="match status" value="1"/>
</dbReference>
<gene>
    <name evidence="6" type="ORF">GPAL_2638</name>
</gene>
<dbReference type="SUPFAM" id="SSF89028">
    <property type="entry name" value="Cobalamin adenosyltransferase-like"/>
    <property type="match status" value="1"/>
</dbReference>
<dbReference type="GO" id="GO:0005524">
    <property type="term" value="F:ATP binding"/>
    <property type="evidence" value="ECO:0007669"/>
    <property type="project" value="UniProtKB-UniRule"/>
</dbReference>
<keyword evidence="1 4" id="KW-0808">Transferase</keyword>
<protein>
    <recommendedName>
        <fullName evidence="4">Corrinoid adenosyltransferase</fullName>
        <ecNumber evidence="4">2.5.1.17</ecNumber>
    </recommendedName>
    <alternativeName>
        <fullName evidence="4">Cob(II)alamin adenosyltransferase</fullName>
    </alternativeName>
    <alternativeName>
        <fullName evidence="4">Cob(II)yrinic acid a,c-diamide adenosyltransferase</fullName>
    </alternativeName>
    <alternativeName>
        <fullName evidence="4">Cobinamide/cobalamin adenosyltransferase</fullName>
    </alternativeName>
</protein>
<keyword evidence="4" id="KW-0169">Cobalamin biosynthesis</keyword>
<dbReference type="AlphaFoldDB" id="K6ZGL6"/>
<dbReference type="InterPro" id="IPR029499">
    <property type="entry name" value="PduO-typ"/>
</dbReference>
<dbReference type="PANTHER" id="PTHR12213:SF0">
    <property type="entry name" value="CORRINOID ADENOSYLTRANSFERASE MMAB"/>
    <property type="match status" value="1"/>
</dbReference>
<keyword evidence="2 4" id="KW-0547">Nucleotide-binding</keyword>
<feature type="domain" description="Cobalamin adenosyltransferase-like" evidence="5">
    <location>
        <begin position="3"/>
        <end position="171"/>
    </location>
</feature>
<name>K6ZGL6_9ALTE</name>
<dbReference type="EC" id="2.5.1.17" evidence="4"/>
<organism evidence="6 7">
    <name type="scientific">Brumicola pallidula DSM 14239 = ACAM 615</name>
    <dbReference type="NCBI Taxonomy" id="1121922"/>
    <lineage>
        <taxon>Bacteria</taxon>
        <taxon>Pseudomonadati</taxon>
        <taxon>Pseudomonadota</taxon>
        <taxon>Gammaproteobacteria</taxon>
        <taxon>Alteromonadales</taxon>
        <taxon>Alteromonadaceae</taxon>
        <taxon>Brumicola</taxon>
    </lineage>
</organism>
<dbReference type="UniPathway" id="UPA00148">
    <property type="reaction ID" value="UER00233"/>
</dbReference>
<sequence>MKIYTKTGDKGTTQVYTSEVLRLDKNDAILECYGSIDELNSHIGLLSALLGSVDASNSSNDETSLSASFMFDIQKTLFSIGFAISDKPQIDENATQVLEEAIDKLQLELPPQTKFILPGGSQLAAQAHICRTVARRAERAVVTVSQQRNVPTICIQYLNRLSDYFFVAARAFNFKAQIADIEV</sequence>
<dbReference type="GO" id="GO:0009236">
    <property type="term" value="P:cobalamin biosynthetic process"/>
    <property type="evidence" value="ECO:0007669"/>
    <property type="project" value="UniProtKB-UniRule"/>
</dbReference>
<evidence type="ECO:0000256" key="3">
    <source>
        <dbReference type="ARBA" id="ARBA00022840"/>
    </source>
</evidence>
<evidence type="ECO:0000313" key="7">
    <source>
        <dbReference type="Proteomes" id="UP000006251"/>
    </source>
</evidence>
<dbReference type="InterPro" id="IPR016030">
    <property type="entry name" value="CblAdoTrfase-like"/>
</dbReference>
<proteinExistence type="inferred from homology"/>
<comment type="caution">
    <text evidence="6">The sequence shown here is derived from an EMBL/GenBank/DDBJ whole genome shotgun (WGS) entry which is preliminary data.</text>
</comment>
<evidence type="ECO:0000256" key="1">
    <source>
        <dbReference type="ARBA" id="ARBA00022679"/>
    </source>
</evidence>
<dbReference type="RefSeq" id="WP_006012499.1">
    <property type="nucleotide sequence ID" value="NZ_AUAV01000011.1"/>
</dbReference>
<comment type="pathway">
    <text evidence="4">Cofactor biosynthesis; adenosylcobalamin biosynthesis; adenosylcobalamin from cob(II)yrinate a,c-diamide: step 2/7.</text>
</comment>
<evidence type="ECO:0000256" key="4">
    <source>
        <dbReference type="RuleBase" id="RU366026"/>
    </source>
</evidence>